<dbReference type="GO" id="GO:0005886">
    <property type="term" value="C:plasma membrane"/>
    <property type="evidence" value="ECO:0007669"/>
    <property type="project" value="UniProtKB-SubCell"/>
</dbReference>
<evidence type="ECO:0000259" key="7">
    <source>
        <dbReference type="PROSITE" id="PS50928"/>
    </source>
</evidence>
<dbReference type="PROSITE" id="PS50928">
    <property type="entry name" value="ABC_TM1"/>
    <property type="match status" value="1"/>
</dbReference>
<dbReference type="PANTHER" id="PTHR43839">
    <property type="entry name" value="OPPC IN A BINDING PROTEIN-DEPENDENT TRANSPORT SYSTEM"/>
    <property type="match status" value="1"/>
</dbReference>
<reference evidence="8 9" key="1">
    <citation type="submission" date="2016-05" db="EMBL/GenBank/DDBJ databases">
        <title>Bacillus thuringiensis and Bacillus weihenstephanensis as novel biocontrol agents of wilt causing Verticillium species.</title>
        <authorList>
            <person name="Hollensteiner J."/>
            <person name="Wemheuer F."/>
            <person name="Harting R."/>
            <person name="Kolarzyk A."/>
            <person name="Diaz-Valerio S."/>
            <person name="Poehlein A."/>
            <person name="Brzuszkiewicz E."/>
            <person name="Nesemann K."/>
            <person name="Braus-Stromeyer S."/>
            <person name="Braus G."/>
            <person name="Daniel R."/>
            <person name="Liesegang H."/>
        </authorList>
    </citation>
    <scope>NUCLEOTIDE SEQUENCE [LARGE SCALE GENOMIC DNA]</scope>
    <source>
        <strain evidence="8 9">GOE11</strain>
    </source>
</reference>
<feature type="domain" description="ABC transmembrane type-1" evidence="7">
    <location>
        <begin position="83"/>
        <end position="289"/>
    </location>
</feature>
<evidence type="ECO:0000256" key="2">
    <source>
        <dbReference type="ARBA" id="ARBA00022448"/>
    </source>
</evidence>
<dbReference type="EMBL" id="LXLX01000014">
    <property type="protein sequence ID" value="OFE00150.1"/>
    <property type="molecule type" value="Genomic_DNA"/>
</dbReference>
<evidence type="ECO:0000256" key="1">
    <source>
        <dbReference type="ARBA" id="ARBA00004141"/>
    </source>
</evidence>
<feature type="transmembrane region" description="Helical" evidence="6">
    <location>
        <begin position="155"/>
        <end position="174"/>
    </location>
</feature>
<feature type="transmembrane region" description="Helical" evidence="6">
    <location>
        <begin position="276"/>
        <end position="296"/>
    </location>
</feature>
<dbReference type="PATRIC" id="fig|86662.23.peg.733"/>
<dbReference type="RefSeq" id="WP_070127957.1">
    <property type="nucleotide sequence ID" value="NZ_FMJF01000034.1"/>
</dbReference>
<dbReference type="Pfam" id="PF00528">
    <property type="entry name" value="BPD_transp_1"/>
    <property type="match status" value="1"/>
</dbReference>
<sequence>MWTYIKRDKRFWISIGFLLILVLLSIGNTIWNDGQIRKITLQYDAAGNPEVPPFSPSSQFLLGTDRNGYDLLHLVIEGAKWTIGISFLIALLRMVMGVFFGVLLGTYIKRGFAKIEAFFDSFTVIPTVMIAYFFLQSVNRFGSGEETTTFFERASFQVVLLVLLAMPVIALYVANEVRKLRTEEFIDAARILGGSRRHIVIKHIFPHLYMTFILVFLQQFTQTLTILLHLGLLEVFFGGTVQFGGAIRGMKEIDSYTHEWSGLIGVYFRSLTVHPWIPLVPITFFGLTIFSGNMIVKSIEEAMMKVRLGGEIKKTDVEKEQPAVQSKEELFTFKHTM</sequence>
<dbReference type="Proteomes" id="UP000175835">
    <property type="component" value="Unassembled WGS sequence"/>
</dbReference>
<feature type="transmembrane region" description="Helical" evidence="6">
    <location>
        <begin position="117"/>
        <end position="135"/>
    </location>
</feature>
<dbReference type="GO" id="GO:0055085">
    <property type="term" value="P:transmembrane transport"/>
    <property type="evidence" value="ECO:0007669"/>
    <property type="project" value="InterPro"/>
</dbReference>
<evidence type="ECO:0000256" key="5">
    <source>
        <dbReference type="ARBA" id="ARBA00023136"/>
    </source>
</evidence>
<gene>
    <name evidence="8" type="ORF">BWGOE11_08440</name>
</gene>
<dbReference type="SUPFAM" id="SSF161098">
    <property type="entry name" value="MetI-like"/>
    <property type="match status" value="1"/>
</dbReference>
<proteinExistence type="inferred from homology"/>
<evidence type="ECO:0000256" key="4">
    <source>
        <dbReference type="ARBA" id="ARBA00022989"/>
    </source>
</evidence>
<accession>A0A1D3MUT5</accession>
<keyword evidence="5 6" id="KW-0472">Membrane</keyword>
<keyword evidence="4 6" id="KW-1133">Transmembrane helix</keyword>
<name>A0A1D3MUT5_BACMY</name>
<feature type="transmembrane region" description="Helical" evidence="6">
    <location>
        <begin position="12"/>
        <end position="31"/>
    </location>
</feature>
<evidence type="ECO:0000313" key="9">
    <source>
        <dbReference type="Proteomes" id="UP000175835"/>
    </source>
</evidence>
<evidence type="ECO:0000256" key="3">
    <source>
        <dbReference type="ARBA" id="ARBA00022692"/>
    </source>
</evidence>
<dbReference type="AlphaFoldDB" id="A0A1D3MUT5"/>
<feature type="transmembrane region" description="Helical" evidence="6">
    <location>
        <begin position="207"/>
        <end position="230"/>
    </location>
</feature>
<comment type="similarity">
    <text evidence="6">Belongs to the binding-protein-dependent transport system permease family.</text>
</comment>
<dbReference type="InterPro" id="IPR035906">
    <property type="entry name" value="MetI-like_sf"/>
</dbReference>
<organism evidence="8 9">
    <name type="scientific">Bacillus mycoides</name>
    <dbReference type="NCBI Taxonomy" id="1405"/>
    <lineage>
        <taxon>Bacteria</taxon>
        <taxon>Bacillati</taxon>
        <taxon>Bacillota</taxon>
        <taxon>Bacilli</taxon>
        <taxon>Bacillales</taxon>
        <taxon>Bacillaceae</taxon>
        <taxon>Bacillus</taxon>
        <taxon>Bacillus cereus group</taxon>
    </lineage>
</organism>
<protein>
    <submittedName>
        <fullName evidence="8">Peptide ABC transporter permease</fullName>
    </submittedName>
</protein>
<evidence type="ECO:0000313" key="8">
    <source>
        <dbReference type="EMBL" id="OFE00150.1"/>
    </source>
</evidence>
<keyword evidence="2 6" id="KW-0813">Transport</keyword>
<dbReference type="InterPro" id="IPR000515">
    <property type="entry name" value="MetI-like"/>
</dbReference>
<dbReference type="Gene3D" id="1.10.3720.10">
    <property type="entry name" value="MetI-like"/>
    <property type="match status" value="1"/>
</dbReference>
<comment type="caution">
    <text evidence="8">The sequence shown here is derived from an EMBL/GenBank/DDBJ whole genome shotgun (WGS) entry which is preliminary data.</text>
</comment>
<keyword evidence="3 6" id="KW-0812">Transmembrane</keyword>
<evidence type="ECO:0000256" key="6">
    <source>
        <dbReference type="RuleBase" id="RU363032"/>
    </source>
</evidence>
<dbReference type="PANTHER" id="PTHR43839:SF3">
    <property type="entry name" value="OLIGOPEPTIDE ABC TRANSPORTER, PERMEASE PROTEIN"/>
    <property type="match status" value="1"/>
</dbReference>
<comment type="subcellular location">
    <subcellularLocation>
        <location evidence="6">Cell membrane</location>
        <topology evidence="6">Multi-pass membrane protein</topology>
    </subcellularLocation>
    <subcellularLocation>
        <location evidence="1">Membrane</location>
        <topology evidence="1">Multi-pass membrane protein</topology>
    </subcellularLocation>
</comment>
<feature type="transmembrane region" description="Helical" evidence="6">
    <location>
        <begin position="81"/>
        <end position="105"/>
    </location>
</feature>
<dbReference type="CDD" id="cd06261">
    <property type="entry name" value="TM_PBP2"/>
    <property type="match status" value="1"/>
</dbReference>